<reference evidence="4 5" key="1">
    <citation type="submission" date="2017-07" db="EMBL/GenBank/DDBJ databases">
        <title>Draft whole genome sequences of clinical Proprionibacteriaceae strains.</title>
        <authorList>
            <person name="Bernier A.-M."/>
            <person name="Bernard K."/>
            <person name="Domingo M.-C."/>
        </authorList>
    </citation>
    <scope>NUCLEOTIDE SEQUENCE [LARGE SCALE GENOMIC DNA]</scope>
    <source>
        <strain evidence="4 5">NML 030167</strain>
    </source>
</reference>
<dbReference type="InterPro" id="IPR042261">
    <property type="entry name" value="Lsr2-like_dimerization"/>
</dbReference>
<dbReference type="Proteomes" id="UP000215896">
    <property type="component" value="Unassembled WGS sequence"/>
</dbReference>
<dbReference type="GO" id="GO:0003677">
    <property type="term" value="F:DNA binding"/>
    <property type="evidence" value="ECO:0007669"/>
    <property type="project" value="UniProtKB-KW"/>
</dbReference>
<evidence type="ECO:0000256" key="1">
    <source>
        <dbReference type="ARBA" id="ARBA00023125"/>
    </source>
</evidence>
<dbReference type="Pfam" id="PF23359">
    <property type="entry name" value="Lsr2_DNA-bd"/>
    <property type="match status" value="1"/>
</dbReference>
<accession>A0A4R6LK39</accession>
<gene>
    <name evidence="4" type="ORF">CGZ94_05485</name>
</gene>
<evidence type="ECO:0000259" key="2">
    <source>
        <dbReference type="Pfam" id="PF11774"/>
    </source>
</evidence>
<dbReference type="AlphaFoldDB" id="A0A255GK21"/>
<dbReference type="InterPro" id="IPR036625">
    <property type="entry name" value="E3-bd_dom_sf"/>
</dbReference>
<evidence type="ECO:0008006" key="6">
    <source>
        <dbReference type="Google" id="ProtNLM"/>
    </source>
</evidence>
<dbReference type="RefSeq" id="WP_094357807.1">
    <property type="nucleotide sequence ID" value="NZ_NMVK01000014.1"/>
</dbReference>
<dbReference type="EMBL" id="NMVO01000005">
    <property type="protein sequence ID" value="OYO16167.1"/>
    <property type="molecule type" value="Genomic_DNA"/>
</dbReference>
<dbReference type="OrthoDB" id="4113332at2"/>
<keyword evidence="1" id="KW-0238">DNA-binding</keyword>
<dbReference type="InterPro" id="IPR055370">
    <property type="entry name" value="Lsr2_DNA-bd"/>
</dbReference>
<dbReference type="Gene3D" id="4.10.320.10">
    <property type="entry name" value="E3-binding domain"/>
    <property type="match status" value="1"/>
</dbReference>
<evidence type="ECO:0000313" key="4">
    <source>
        <dbReference type="EMBL" id="OYO16167.1"/>
    </source>
</evidence>
<name>A0A255GK21_9ACTN</name>
<evidence type="ECO:0000259" key="3">
    <source>
        <dbReference type="Pfam" id="PF23359"/>
    </source>
</evidence>
<sequence length="105" mass="11689">MAQRVQVVFEDDVDGSVADETIRFAVDGVEYEIDLSEKNATKLRNAFAPWVGNARRVAGRRRTGARPQRGSASEIRAWAAENGFDVSARGRVPAEVREAYERAHK</sequence>
<comment type="caution">
    <text evidence="4">The sequence shown here is derived from an EMBL/GenBank/DDBJ whole genome shotgun (WGS) entry which is preliminary data.</text>
</comment>
<dbReference type="GO" id="GO:0016746">
    <property type="term" value="F:acyltransferase activity"/>
    <property type="evidence" value="ECO:0007669"/>
    <property type="project" value="InterPro"/>
</dbReference>
<protein>
    <recommendedName>
        <fullName evidence="6">Lsr2 family protein</fullName>
    </recommendedName>
</protein>
<accession>A0A255GK21</accession>
<organism evidence="4 5">
    <name type="scientific">Enemella evansiae</name>
    <dbReference type="NCBI Taxonomy" id="2016499"/>
    <lineage>
        <taxon>Bacteria</taxon>
        <taxon>Bacillati</taxon>
        <taxon>Actinomycetota</taxon>
        <taxon>Actinomycetes</taxon>
        <taxon>Propionibacteriales</taxon>
        <taxon>Propionibacteriaceae</taxon>
        <taxon>Enemella</taxon>
    </lineage>
</organism>
<keyword evidence="5" id="KW-1185">Reference proteome</keyword>
<feature type="domain" description="Lsr2 DNA-binding" evidence="3">
    <location>
        <begin position="69"/>
        <end position="103"/>
    </location>
</feature>
<dbReference type="Pfam" id="PF11774">
    <property type="entry name" value="Lsr2"/>
    <property type="match status" value="1"/>
</dbReference>
<proteinExistence type="predicted"/>
<feature type="domain" description="Lsr2 dimerization" evidence="2">
    <location>
        <begin position="1"/>
        <end position="57"/>
    </location>
</feature>
<dbReference type="Gene3D" id="3.30.60.230">
    <property type="entry name" value="Lsr2, dimerization domain"/>
    <property type="match status" value="1"/>
</dbReference>
<evidence type="ECO:0000313" key="5">
    <source>
        <dbReference type="Proteomes" id="UP000215896"/>
    </source>
</evidence>
<dbReference type="InterPro" id="IPR024412">
    <property type="entry name" value="Lsr2_dim_dom"/>
</dbReference>